<reference evidence="5" key="1">
    <citation type="submission" date="2014-10" db="EMBL/GenBank/DDBJ databases">
        <authorList>
            <person name="King R."/>
        </authorList>
    </citation>
    <scope>NUCLEOTIDE SEQUENCE [LARGE SCALE GENOMIC DNA]</scope>
    <source>
        <strain evidence="5">A3/5</strain>
    </source>
</reference>
<sequence length="243" mass="26066">MTSVHGKTFLITGGASGIGLATTSALLDAGAQVAVCDISQEGLSNFLNSLEHNQHSRAFAQRVDITDRESVKAFFQEAKDRFGKIDGCANVAGTAGRRLGHEQIWEVDNKQYDFVMDINVRGLFNVLVEVMKPGFLEEPGTFVHVSSMYGQRGFPKGSIYSASKHAGIGLVKSVAIEVGKRGIRANIVTPGPIDTPMLQMNQEHRGEGTAPDVPLGRLSKSSEVANAVLFLLSPSSSYVTRAT</sequence>
<proteinExistence type="inferred from homology"/>
<dbReference type="InterPro" id="IPR036291">
    <property type="entry name" value="NAD(P)-bd_dom_sf"/>
</dbReference>
<dbReference type="PANTHER" id="PTHR24321">
    <property type="entry name" value="DEHYDROGENASES, SHORT CHAIN"/>
    <property type="match status" value="1"/>
</dbReference>
<dbReference type="SUPFAM" id="SSF51735">
    <property type="entry name" value="NAD(P)-binding Rossmann-fold domains"/>
    <property type="match status" value="1"/>
</dbReference>
<dbReference type="STRING" id="56646.A0A2L2SZP9"/>
<organism evidence="4 5">
    <name type="scientific">Fusarium venenatum</name>
    <dbReference type="NCBI Taxonomy" id="56646"/>
    <lineage>
        <taxon>Eukaryota</taxon>
        <taxon>Fungi</taxon>
        <taxon>Dikarya</taxon>
        <taxon>Ascomycota</taxon>
        <taxon>Pezizomycotina</taxon>
        <taxon>Sordariomycetes</taxon>
        <taxon>Hypocreomycetidae</taxon>
        <taxon>Hypocreales</taxon>
        <taxon>Nectriaceae</taxon>
        <taxon>Fusarium</taxon>
    </lineage>
</organism>
<comment type="similarity">
    <text evidence="1">Belongs to the short-chain dehydrogenases/reductases (SDR) family.</text>
</comment>
<dbReference type="OrthoDB" id="1669814at2759"/>
<dbReference type="FunFam" id="3.40.50.720:FF:000084">
    <property type="entry name" value="Short-chain dehydrogenase reductase"/>
    <property type="match status" value="1"/>
</dbReference>
<evidence type="ECO:0008006" key="6">
    <source>
        <dbReference type="Google" id="ProtNLM"/>
    </source>
</evidence>
<dbReference type="AlphaFoldDB" id="A0A2L2SZP9"/>
<dbReference type="EMBL" id="LN649229">
    <property type="protein sequence ID" value="CEI63642.1"/>
    <property type="molecule type" value="Genomic_DNA"/>
</dbReference>
<dbReference type="GO" id="GO:0016491">
    <property type="term" value="F:oxidoreductase activity"/>
    <property type="evidence" value="ECO:0007669"/>
    <property type="project" value="UniProtKB-KW"/>
</dbReference>
<dbReference type="Pfam" id="PF13561">
    <property type="entry name" value="adh_short_C2"/>
    <property type="match status" value="1"/>
</dbReference>
<dbReference type="InterPro" id="IPR002347">
    <property type="entry name" value="SDR_fam"/>
</dbReference>
<dbReference type="Gene3D" id="3.40.50.720">
    <property type="entry name" value="NAD(P)-binding Rossmann-like Domain"/>
    <property type="match status" value="1"/>
</dbReference>
<evidence type="ECO:0000256" key="1">
    <source>
        <dbReference type="ARBA" id="ARBA00006484"/>
    </source>
</evidence>
<dbReference type="InterPro" id="IPR020904">
    <property type="entry name" value="Sc_DH/Rdtase_CS"/>
</dbReference>
<evidence type="ECO:0000313" key="5">
    <source>
        <dbReference type="Proteomes" id="UP000245910"/>
    </source>
</evidence>
<dbReference type="Proteomes" id="UP000245910">
    <property type="component" value="Chromosome I"/>
</dbReference>
<dbReference type="PROSITE" id="PS00061">
    <property type="entry name" value="ADH_SHORT"/>
    <property type="match status" value="1"/>
</dbReference>
<evidence type="ECO:0000313" key="4">
    <source>
        <dbReference type="EMBL" id="CEI63642.1"/>
    </source>
</evidence>
<accession>A0A2L2SZP9</accession>
<keyword evidence="2" id="KW-0521">NADP</keyword>
<dbReference type="PRINTS" id="PR00081">
    <property type="entry name" value="GDHRDH"/>
</dbReference>
<keyword evidence="5" id="KW-1185">Reference proteome</keyword>
<keyword evidence="3" id="KW-0560">Oxidoreductase</keyword>
<dbReference type="PANTHER" id="PTHR24321:SF8">
    <property type="entry name" value="ESTRADIOL 17-BETA-DEHYDROGENASE 8-RELATED"/>
    <property type="match status" value="1"/>
</dbReference>
<dbReference type="CDD" id="cd05233">
    <property type="entry name" value="SDR_c"/>
    <property type="match status" value="1"/>
</dbReference>
<name>A0A2L2SZP9_9HYPO</name>
<evidence type="ECO:0000256" key="2">
    <source>
        <dbReference type="ARBA" id="ARBA00022857"/>
    </source>
</evidence>
<protein>
    <recommendedName>
        <fullName evidence="6">Oxidoreductase</fullName>
    </recommendedName>
</protein>
<evidence type="ECO:0000256" key="3">
    <source>
        <dbReference type="ARBA" id="ARBA00023002"/>
    </source>
</evidence>
<dbReference type="PRINTS" id="PR00080">
    <property type="entry name" value="SDRFAMILY"/>
</dbReference>